<evidence type="ECO:0000256" key="4">
    <source>
        <dbReference type="ARBA" id="ARBA00022989"/>
    </source>
</evidence>
<accession>A0A6J0IWK4</accession>
<protein>
    <submittedName>
        <fullName evidence="8">Transmembrane protein 183A isoform X4</fullName>
    </submittedName>
</protein>
<keyword evidence="3 8" id="KW-0812">Transmembrane</keyword>
<feature type="region of interest" description="Disordered" evidence="6">
    <location>
        <begin position="261"/>
        <end position="280"/>
    </location>
</feature>
<keyword evidence="5" id="KW-0472">Membrane</keyword>
<dbReference type="InterPro" id="IPR036047">
    <property type="entry name" value="F-box-like_dom_sf"/>
</dbReference>
<dbReference type="SUPFAM" id="SSF81383">
    <property type="entry name" value="F-box domain"/>
    <property type="match status" value="1"/>
</dbReference>
<name>A0A6J0IWK4_9PASS</name>
<evidence type="ECO:0000256" key="1">
    <source>
        <dbReference type="ARBA" id="ARBA00004167"/>
    </source>
</evidence>
<feature type="compositionally biased region" description="Basic residues" evidence="6">
    <location>
        <begin position="105"/>
        <end position="115"/>
    </location>
</feature>
<keyword evidence="7" id="KW-1185">Reference proteome</keyword>
<evidence type="ECO:0000256" key="6">
    <source>
        <dbReference type="SAM" id="MobiDB-lite"/>
    </source>
</evidence>
<dbReference type="Proteomes" id="UP000504624">
    <property type="component" value="Unplaced"/>
</dbReference>
<feature type="region of interest" description="Disordered" evidence="6">
    <location>
        <begin position="376"/>
        <end position="398"/>
    </location>
</feature>
<organism evidence="7 8">
    <name type="scientific">Lepidothrix coronata</name>
    <name type="common">blue-crowned manakin</name>
    <dbReference type="NCBI Taxonomy" id="321398"/>
    <lineage>
        <taxon>Eukaryota</taxon>
        <taxon>Metazoa</taxon>
        <taxon>Chordata</taxon>
        <taxon>Craniata</taxon>
        <taxon>Vertebrata</taxon>
        <taxon>Euteleostomi</taxon>
        <taxon>Archelosauria</taxon>
        <taxon>Archosauria</taxon>
        <taxon>Dinosauria</taxon>
        <taxon>Saurischia</taxon>
        <taxon>Theropoda</taxon>
        <taxon>Coelurosauria</taxon>
        <taxon>Aves</taxon>
        <taxon>Neognathae</taxon>
        <taxon>Neoaves</taxon>
        <taxon>Telluraves</taxon>
        <taxon>Australaves</taxon>
        <taxon>Passeriformes</taxon>
        <taxon>Pipridae</taxon>
        <taxon>Lepidothrix</taxon>
    </lineage>
</organism>
<dbReference type="PANTHER" id="PTHR20988">
    <property type="entry name" value="TRANSMEMBRANE PROTEIN 183A-RELATED"/>
    <property type="match status" value="1"/>
</dbReference>
<comment type="similarity">
    <text evidence="2">Belongs to the TMEM183 family.</text>
</comment>
<proteinExistence type="inferred from homology"/>
<evidence type="ECO:0000256" key="3">
    <source>
        <dbReference type="ARBA" id="ARBA00022692"/>
    </source>
</evidence>
<evidence type="ECO:0000256" key="5">
    <source>
        <dbReference type="ARBA" id="ARBA00023136"/>
    </source>
</evidence>
<reference evidence="8" key="1">
    <citation type="submission" date="2025-08" db="UniProtKB">
        <authorList>
            <consortium name="RefSeq"/>
        </authorList>
    </citation>
    <scope>IDENTIFICATION</scope>
</reference>
<gene>
    <name evidence="8" type="primary">TMEM183A</name>
</gene>
<dbReference type="OrthoDB" id="5955317at2759"/>
<feature type="region of interest" description="Disordered" evidence="6">
    <location>
        <begin position="86"/>
        <end position="122"/>
    </location>
</feature>
<dbReference type="GO" id="GO:0016020">
    <property type="term" value="C:membrane"/>
    <property type="evidence" value="ECO:0007669"/>
    <property type="project" value="UniProtKB-SubCell"/>
</dbReference>
<dbReference type="GO" id="GO:0019005">
    <property type="term" value="C:SCF ubiquitin ligase complex"/>
    <property type="evidence" value="ECO:0007669"/>
    <property type="project" value="TreeGrafter"/>
</dbReference>
<comment type="subcellular location">
    <subcellularLocation>
        <location evidence="1">Membrane</location>
        <topology evidence="1">Single-pass membrane protein</topology>
    </subcellularLocation>
</comment>
<dbReference type="PANTHER" id="PTHR20988:SF2">
    <property type="entry name" value="TRANSMEMBRANE PROTEIN 183A-RELATED"/>
    <property type="match status" value="1"/>
</dbReference>
<dbReference type="CTD" id="92703"/>
<evidence type="ECO:0000256" key="2">
    <source>
        <dbReference type="ARBA" id="ARBA00006744"/>
    </source>
</evidence>
<dbReference type="RefSeq" id="XP_017691022.1">
    <property type="nucleotide sequence ID" value="XM_017835533.1"/>
</dbReference>
<dbReference type="InterPro" id="IPR026509">
    <property type="entry name" value="TMEM183"/>
</dbReference>
<feature type="compositionally biased region" description="Pro residues" evidence="6">
    <location>
        <begin position="318"/>
        <end position="327"/>
    </location>
</feature>
<feature type="region of interest" description="Disordered" evidence="6">
    <location>
        <begin position="308"/>
        <end position="352"/>
    </location>
</feature>
<evidence type="ECO:0000313" key="8">
    <source>
        <dbReference type="RefSeq" id="XP_017691022.1"/>
    </source>
</evidence>
<evidence type="ECO:0000313" key="7">
    <source>
        <dbReference type="Proteomes" id="UP000504624"/>
    </source>
</evidence>
<sequence length="398" mass="44221">MAPRGRPAAAAAMPRRAARKRLKFRADDVCSERVTVADYANSDPAVVKSGRVKKAVANAVQQEVKSLCGLEASCVPAEEVLSVSGESCDSSDEMDTKESINGRAASRKKKSKRHKESADGGGGEEYPIDIWLLLASYIRPEDIVRFSLICKKAWTVTCTAAFWTRLYRRHYSLDAYLPLRLRPESMEKLHCLRACVIRSLYHMYEPFASRVSRNPAIPDSTPSTLKNSRCLLFWCKKIVGNRQEAMWEFNFKFKKQIEEQVLQRSPAPHPVRGGAHEPGSGLLPAADHHLQLHLRANRHGHDVYLVHHQREHRHAAPPRAPRVPGHPRPQREEAPPGAGGAGGAGPRAQHQAPGLVAPTVPLLPESLVLSRGCRSWQVTGSGRPKRISRNQENPIFIS</sequence>
<dbReference type="GO" id="GO:0031647">
    <property type="term" value="P:regulation of protein stability"/>
    <property type="evidence" value="ECO:0007669"/>
    <property type="project" value="TreeGrafter"/>
</dbReference>
<dbReference type="GeneID" id="108507522"/>
<keyword evidence="4" id="KW-1133">Transmembrane helix</keyword>
<dbReference type="AlphaFoldDB" id="A0A6J0IWK4"/>